<evidence type="ECO:0000256" key="2">
    <source>
        <dbReference type="ARBA" id="ARBA00022692"/>
    </source>
</evidence>
<dbReference type="Proteomes" id="UP001157915">
    <property type="component" value="Unassembled WGS sequence"/>
</dbReference>
<dbReference type="InterPro" id="IPR032808">
    <property type="entry name" value="DoxX"/>
</dbReference>
<evidence type="ECO:0000256" key="5">
    <source>
        <dbReference type="SAM" id="Phobius"/>
    </source>
</evidence>
<feature type="transmembrane region" description="Helical" evidence="5">
    <location>
        <begin position="106"/>
        <end position="124"/>
    </location>
</feature>
<proteinExistence type="predicted"/>
<evidence type="ECO:0000313" key="7">
    <source>
        <dbReference type="Proteomes" id="UP001157915"/>
    </source>
</evidence>
<reference evidence="6 7" key="1">
    <citation type="submission" date="2017-05" db="EMBL/GenBank/DDBJ databases">
        <authorList>
            <person name="Varghese N."/>
            <person name="Submissions S."/>
        </authorList>
    </citation>
    <scope>NUCLEOTIDE SEQUENCE [LARGE SCALE GENOMIC DNA]</scope>
    <source>
        <strain evidence="6 7">DSM 15360</strain>
    </source>
</reference>
<comment type="subcellular location">
    <subcellularLocation>
        <location evidence="1">Membrane</location>
        <topology evidence="1">Multi-pass membrane protein</topology>
    </subcellularLocation>
</comment>
<evidence type="ECO:0000313" key="6">
    <source>
        <dbReference type="EMBL" id="SMP29758.1"/>
    </source>
</evidence>
<feature type="transmembrane region" description="Helical" evidence="5">
    <location>
        <begin position="53"/>
        <end position="73"/>
    </location>
</feature>
<name>A0ABY1PAR4_9BACT</name>
<sequence length="134" mass="14356">MTTTAKSKGLTIALWVAQGLISLTLIWAGFTKLFQPIEQTAEMLPWALDNPGLLKFTGIIDLLGGIGIVLPAALRIQPKLTVFAAYGVIVLMIAASIFHISRGEASLIGMNIFFLALAVFVAWGRTKKAAITSK</sequence>
<dbReference type="RefSeq" id="WP_283413909.1">
    <property type="nucleotide sequence ID" value="NZ_FXUA01000006.1"/>
</dbReference>
<organism evidence="6 7">
    <name type="scientific">Algoriphagus winogradskyi</name>
    <dbReference type="NCBI Taxonomy" id="237017"/>
    <lineage>
        <taxon>Bacteria</taxon>
        <taxon>Pseudomonadati</taxon>
        <taxon>Bacteroidota</taxon>
        <taxon>Cytophagia</taxon>
        <taxon>Cytophagales</taxon>
        <taxon>Cyclobacteriaceae</taxon>
        <taxon>Algoriphagus</taxon>
    </lineage>
</organism>
<dbReference type="Pfam" id="PF13564">
    <property type="entry name" value="DoxX_2"/>
    <property type="match status" value="1"/>
</dbReference>
<keyword evidence="4 5" id="KW-0472">Membrane</keyword>
<gene>
    <name evidence="6" type="ORF">SAMN06265367_106173</name>
</gene>
<comment type="caution">
    <text evidence="6">The sequence shown here is derived from an EMBL/GenBank/DDBJ whole genome shotgun (WGS) entry which is preliminary data.</text>
</comment>
<evidence type="ECO:0000256" key="4">
    <source>
        <dbReference type="ARBA" id="ARBA00023136"/>
    </source>
</evidence>
<keyword evidence="7" id="KW-1185">Reference proteome</keyword>
<feature type="transmembrane region" description="Helical" evidence="5">
    <location>
        <begin position="12"/>
        <end position="33"/>
    </location>
</feature>
<evidence type="ECO:0000256" key="3">
    <source>
        <dbReference type="ARBA" id="ARBA00022989"/>
    </source>
</evidence>
<evidence type="ECO:0000256" key="1">
    <source>
        <dbReference type="ARBA" id="ARBA00004141"/>
    </source>
</evidence>
<accession>A0ABY1PAR4</accession>
<feature type="transmembrane region" description="Helical" evidence="5">
    <location>
        <begin position="80"/>
        <end position="100"/>
    </location>
</feature>
<dbReference type="EMBL" id="FXUA01000006">
    <property type="protein sequence ID" value="SMP29758.1"/>
    <property type="molecule type" value="Genomic_DNA"/>
</dbReference>
<keyword evidence="2 5" id="KW-0812">Transmembrane</keyword>
<keyword evidence="3 5" id="KW-1133">Transmembrane helix</keyword>
<protein>
    <submittedName>
        <fullName evidence="6">DoxX-like family protein</fullName>
    </submittedName>
</protein>